<dbReference type="EMBL" id="FNCP01000001">
    <property type="protein sequence ID" value="SDG10403.1"/>
    <property type="molecule type" value="Genomic_DNA"/>
</dbReference>
<evidence type="ECO:0000313" key="2">
    <source>
        <dbReference type="EMBL" id="SDG10403.1"/>
    </source>
</evidence>
<protein>
    <submittedName>
        <fullName evidence="2">Uncharacterized conserved protein YloU, alkaline shock protein (Asp23) family</fullName>
    </submittedName>
</protein>
<evidence type="ECO:0000313" key="3">
    <source>
        <dbReference type="Proteomes" id="UP000198656"/>
    </source>
</evidence>
<dbReference type="Pfam" id="PF03780">
    <property type="entry name" value="Asp23"/>
    <property type="match status" value="1"/>
</dbReference>
<dbReference type="PANTHER" id="PTHR34297">
    <property type="entry name" value="HYPOTHETICAL CYTOSOLIC PROTEIN-RELATED"/>
    <property type="match status" value="1"/>
</dbReference>
<proteinExistence type="inferred from homology"/>
<evidence type="ECO:0000256" key="1">
    <source>
        <dbReference type="ARBA" id="ARBA00005721"/>
    </source>
</evidence>
<reference evidence="3" key="1">
    <citation type="submission" date="2016-10" db="EMBL/GenBank/DDBJ databases">
        <authorList>
            <person name="Varghese N."/>
            <person name="Submissions S."/>
        </authorList>
    </citation>
    <scope>NUCLEOTIDE SEQUENCE [LARGE SCALE GENOMIC DNA]</scope>
    <source>
        <strain evidence="3">DSM 8344</strain>
    </source>
</reference>
<dbReference type="Proteomes" id="UP000198656">
    <property type="component" value="Unassembled WGS sequence"/>
</dbReference>
<sequence>MGKEIINHLGKIEISEEVISTIAGATAVECYGLVGMASRKITDGVADMLGRENLARGVVVTVKDNEVVIDLYIIVGYGVKISEVAASVMERVRYTTEKLTGLNVSQVNVNVKGVRVLE</sequence>
<gene>
    <name evidence="2" type="ORF">SAMN05443529_10187</name>
</gene>
<dbReference type="RefSeq" id="WP_034598596.1">
    <property type="nucleotide sequence ID" value="NZ_FNCP01000001.1"/>
</dbReference>
<dbReference type="AlphaFoldDB" id="A0A1G7RI10"/>
<dbReference type="PANTHER" id="PTHR34297:SF2">
    <property type="entry name" value="ASP23_GLS24 FAMILY ENVELOPE STRESS RESPONSE PROTEIN"/>
    <property type="match status" value="1"/>
</dbReference>
<accession>A0A1G7RI10</accession>
<dbReference type="STRING" id="1121419.SAMN05443529_10187"/>
<organism evidence="2 3">
    <name type="scientific">Desulfosporosinus hippei DSM 8344</name>
    <dbReference type="NCBI Taxonomy" id="1121419"/>
    <lineage>
        <taxon>Bacteria</taxon>
        <taxon>Bacillati</taxon>
        <taxon>Bacillota</taxon>
        <taxon>Clostridia</taxon>
        <taxon>Eubacteriales</taxon>
        <taxon>Desulfitobacteriaceae</taxon>
        <taxon>Desulfosporosinus</taxon>
    </lineage>
</organism>
<dbReference type="OrthoDB" id="9793465at2"/>
<dbReference type="InterPro" id="IPR005531">
    <property type="entry name" value="Asp23"/>
</dbReference>
<comment type="similarity">
    <text evidence="1">Belongs to the asp23 family.</text>
</comment>
<name>A0A1G7RI10_9FIRM</name>
<keyword evidence="3" id="KW-1185">Reference proteome</keyword>